<dbReference type="EMBL" id="SZYD01000017">
    <property type="protein sequence ID" value="KAD3066527.1"/>
    <property type="molecule type" value="Genomic_DNA"/>
</dbReference>
<dbReference type="Proteomes" id="UP000326396">
    <property type="component" value="Linkage Group LG7"/>
</dbReference>
<proteinExistence type="predicted"/>
<feature type="signal peptide" evidence="1">
    <location>
        <begin position="1"/>
        <end position="22"/>
    </location>
</feature>
<evidence type="ECO:0000256" key="1">
    <source>
        <dbReference type="SAM" id="SignalP"/>
    </source>
</evidence>
<organism evidence="2 3">
    <name type="scientific">Mikania micrantha</name>
    <name type="common">bitter vine</name>
    <dbReference type="NCBI Taxonomy" id="192012"/>
    <lineage>
        <taxon>Eukaryota</taxon>
        <taxon>Viridiplantae</taxon>
        <taxon>Streptophyta</taxon>
        <taxon>Embryophyta</taxon>
        <taxon>Tracheophyta</taxon>
        <taxon>Spermatophyta</taxon>
        <taxon>Magnoliopsida</taxon>
        <taxon>eudicotyledons</taxon>
        <taxon>Gunneridae</taxon>
        <taxon>Pentapetalae</taxon>
        <taxon>asterids</taxon>
        <taxon>campanulids</taxon>
        <taxon>Asterales</taxon>
        <taxon>Asteraceae</taxon>
        <taxon>Asteroideae</taxon>
        <taxon>Heliantheae alliance</taxon>
        <taxon>Eupatorieae</taxon>
        <taxon>Mikania</taxon>
    </lineage>
</organism>
<evidence type="ECO:0008006" key="4">
    <source>
        <dbReference type="Google" id="ProtNLM"/>
    </source>
</evidence>
<keyword evidence="3" id="KW-1185">Reference proteome</keyword>
<sequence>MRGSQKWVCIVFLLIAVGSQLSIVSLGDESIEKDTWGDNNCGFGRRGICGGRGLGRGIGHGRGVGGGIGGGRGVGGGRGHGGGFGAGGGVGGGFK</sequence>
<protein>
    <recommendedName>
        <fullName evidence="4">Glycine-rich protein</fullName>
    </recommendedName>
</protein>
<reference evidence="2 3" key="1">
    <citation type="submission" date="2019-05" db="EMBL/GenBank/DDBJ databases">
        <title>Mikania micrantha, genome provides insights into the molecular mechanism of rapid growth.</title>
        <authorList>
            <person name="Liu B."/>
        </authorList>
    </citation>
    <scope>NUCLEOTIDE SEQUENCE [LARGE SCALE GENOMIC DNA]</scope>
    <source>
        <strain evidence="2">NLD-2019</strain>
        <tissue evidence="2">Leaf</tissue>
    </source>
</reference>
<dbReference type="AlphaFoldDB" id="A0A5N6LY16"/>
<comment type="caution">
    <text evidence="2">The sequence shown here is derived from an EMBL/GenBank/DDBJ whole genome shotgun (WGS) entry which is preliminary data.</text>
</comment>
<name>A0A5N6LY16_9ASTR</name>
<keyword evidence="1" id="KW-0732">Signal</keyword>
<dbReference type="OrthoDB" id="1437045at2759"/>
<gene>
    <name evidence="2" type="ORF">E3N88_34407</name>
</gene>
<evidence type="ECO:0000313" key="2">
    <source>
        <dbReference type="EMBL" id="KAD3066527.1"/>
    </source>
</evidence>
<evidence type="ECO:0000313" key="3">
    <source>
        <dbReference type="Proteomes" id="UP000326396"/>
    </source>
</evidence>
<feature type="chain" id="PRO_5024341960" description="Glycine-rich protein" evidence="1">
    <location>
        <begin position="23"/>
        <end position="95"/>
    </location>
</feature>
<accession>A0A5N6LY16</accession>